<reference evidence="5 6" key="1">
    <citation type="submission" date="2016-11" db="EMBL/GenBank/DDBJ databases">
        <authorList>
            <person name="Jaros S."/>
            <person name="Januszkiewicz K."/>
            <person name="Wedrychowicz H."/>
        </authorList>
    </citation>
    <scope>NUCLEOTIDE SEQUENCE [LARGE SCALE GENOMIC DNA]</scope>
    <source>
        <strain evidence="5 6">KHT3</strain>
    </source>
</reference>
<evidence type="ECO:0000256" key="2">
    <source>
        <dbReference type="ARBA" id="ARBA00022801"/>
    </source>
</evidence>
<accession>A0A1M6X523</accession>
<sequence length="395" mass="45260">MIARAPYLFLLLIIVPDLYFDLHYWRHRYSGTKRLIYWIPTIVLIALTLKFTYEQEFIPEDTTLIFSYLLMLGLISVPKMVYMLCSIAGLGISRLVRLLKRNKHSKPKNYGNLVGWLATLFIWYAVLYGTLVGFYKLDTGWKHCYTSPNVPHAFAGYKIIQFSDLHVGTMKGDRQWILKRLVDSINAQKPDLIVFTGDLQNVRPKDLYDHKDLLSSLKAKDGVYSVLGNHDYDKYMHPTDDREVKQCKETIALERSFGWHVLLNEHCTISRGNEHITIAGMENDGDGKVFPKFGDINKTLNGVKGFTIMLAHNPIAWREKIIPDGRAELTLSGHTHAMQFSFFGWNPIALLGKEWYGWYEEGAQSLYVTSGAGALIPWRFGSTAEIVTIELRSNL</sequence>
<keyword evidence="2" id="KW-0378">Hydrolase</keyword>
<feature type="transmembrane region" description="Helical" evidence="3">
    <location>
        <begin position="35"/>
        <end position="53"/>
    </location>
</feature>
<keyword evidence="3" id="KW-1133">Transmembrane helix</keyword>
<dbReference type="GO" id="GO:0008758">
    <property type="term" value="F:UDP-2,3-diacylglucosamine hydrolase activity"/>
    <property type="evidence" value="ECO:0007669"/>
    <property type="project" value="TreeGrafter"/>
</dbReference>
<dbReference type="InterPro" id="IPR029052">
    <property type="entry name" value="Metallo-depent_PP-like"/>
</dbReference>
<dbReference type="SUPFAM" id="SSF56300">
    <property type="entry name" value="Metallo-dependent phosphatases"/>
    <property type="match status" value="1"/>
</dbReference>
<keyword evidence="3" id="KW-0472">Membrane</keyword>
<dbReference type="PANTHER" id="PTHR31302">
    <property type="entry name" value="TRANSMEMBRANE PROTEIN WITH METALLOPHOSPHOESTERASE DOMAIN-RELATED"/>
    <property type="match status" value="1"/>
</dbReference>
<evidence type="ECO:0000313" key="5">
    <source>
        <dbReference type="EMBL" id="SHL01090.1"/>
    </source>
</evidence>
<dbReference type="EMBL" id="FRBD01000019">
    <property type="protein sequence ID" value="SHL01090.1"/>
    <property type="molecule type" value="Genomic_DNA"/>
</dbReference>
<evidence type="ECO:0000313" key="6">
    <source>
        <dbReference type="Proteomes" id="UP000184130"/>
    </source>
</evidence>
<dbReference type="PANTHER" id="PTHR31302:SF31">
    <property type="entry name" value="PHOSPHODIESTERASE YAEI"/>
    <property type="match status" value="1"/>
</dbReference>
<evidence type="ECO:0000256" key="1">
    <source>
        <dbReference type="ARBA" id="ARBA00022723"/>
    </source>
</evidence>
<dbReference type="AlphaFoldDB" id="A0A1M6X523"/>
<feature type="transmembrane region" description="Helical" evidence="3">
    <location>
        <begin position="6"/>
        <end position="23"/>
    </location>
</feature>
<dbReference type="OrthoDB" id="9780884at2"/>
<dbReference type="GO" id="GO:0009245">
    <property type="term" value="P:lipid A biosynthetic process"/>
    <property type="evidence" value="ECO:0007669"/>
    <property type="project" value="TreeGrafter"/>
</dbReference>
<dbReference type="Proteomes" id="UP000184130">
    <property type="component" value="Unassembled WGS sequence"/>
</dbReference>
<gene>
    <name evidence="5" type="ORF">SAMN05216463_11916</name>
</gene>
<organism evidence="5 6">
    <name type="scientific">Xylanibacter ruminicola</name>
    <name type="common">Prevotella ruminicola</name>
    <dbReference type="NCBI Taxonomy" id="839"/>
    <lineage>
        <taxon>Bacteria</taxon>
        <taxon>Pseudomonadati</taxon>
        <taxon>Bacteroidota</taxon>
        <taxon>Bacteroidia</taxon>
        <taxon>Bacteroidales</taxon>
        <taxon>Prevotellaceae</taxon>
        <taxon>Xylanibacter</taxon>
    </lineage>
</organism>
<dbReference type="CDD" id="cd07385">
    <property type="entry name" value="MPP_YkuE_C"/>
    <property type="match status" value="1"/>
</dbReference>
<dbReference type="RefSeq" id="WP_073210010.1">
    <property type="nucleotide sequence ID" value="NZ_FRBD01000019.1"/>
</dbReference>
<keyword evidence="1" id="KW-0479">Metal-binding</keyword>
<dbReference type="Gene3D" id="3.60.21.10">
    <property type="match status" value="1"/>
</dbReference>
<feature type="domain" description="Calcineurin-like phosphoesterase" evidence="4">
    <location>
        <begin position="158"/>
        <end position="337"/>
    </location>
</feature>
<proteinExistence type="predicted"/>
<feature type="transmembrane region" description="Helical" evidence="3">
    <location>
        <begin position="65"/>
        <end position="92"/>
    </location>
</feature>
<dbReference type="GO" id="GO:0016020">
    <property type="term" value="C:membrane"/>
    <property type="evidence" value="ECO:0007669"/>
    <property type="project" value="GOC"/>
</dbReference>
<dbReference type="InterPro" id="IPR004843">
    <property type="entry name" value="Calcineurin-like_PHP"/>
</dbReference>
<evidence type="ECO:0000256" key="3">
    <source>
        <dbReference type="SAM" id="Phobius"/>
    </source>
</evidence>
<dbReference type="Pfam" id="PF00149">
    <property type="entry name" value="Metallophos"/>
    <property type="match status" value="1"/>
</dbReference>
<dbReference type="GO" id="GO:0046872">
    <property type="term" value="F:metal ion binding"/>
    <property type="evidence" value="ECO:0007669"/>
    <property type="project" value="UniProtKB-KW"/>
</dbReference>
<protein>
    <recommendedName>
        <fullName evidence="4">Calcineurin-like phosphoesterase domain-containing protein</fullName>
    </recommendedName>
</protein>
<dbReference type="InterPro" id="IPR051158">
    <property type="entry name" value="Metallophosphoesterase_sf"/>
</dbReference>
<feature type="transmembrane region" description="Helical" evidence="3">
    <location>
        <begin position="113"/>
        <end position="135"/>
    </location>
</feature>
<evidence type="ECO:0000259" key="4">
    <source>
        <dbReference type="Pfam" id="PF00149"/>
    </source>
</evidence>
<name>A0A1M6X523_XYLRU</name>
<keyword evidence="3" id="KW-0812">Transmembrane</keyword>